<dbReference type="PANTHER" id="PTHR30143">
    <property type="entry name" value="ACID HYDRATASE"/>
    <property type="match status" value="1"/>
</dbReference>
<dbReference type="GO" id="GO:0008684">
    <property type="term" value="F:2-oxopent-4-enoate hydratase activity"/>
    <property type="evidence" value="ECO:0007669"/>
    <property type="project" value="TreeGrafter"/>
</dbReference>
<dbReference type="InterPro" id="IPR050772">
    <property type="entry name" value="Hydratase-Decarb/MhpD_sf"/>
</dbReference>
<dbReference type="InterPro" id="IPR011234">
    <property type="entry name" value="Fumarylacetoacetase-like_C"/>
</dbReference>
<evidence type="ECO:0000256" key="1">
    <source>
        <dbReference type="ARBA" id="ARBA00023239"/>
    </source>
</evidence>
<dbReference type="OrthoDB" id="9792137at2"/>
<dbReference type="EMBL" id="NMVO01000019">
    <property type="protein sequence ID" value="OYO07876.1"/>
    <property type="molecule type" value="Genomic_DNA"/>
</dbReference>
<feature type="domain" description="Fumarylacetoacetase-like C-terminal" evidence="2">
    <location>
        <begin position="87"/>
        <end position="265"/>
    </location>
</feature>
<proteinExistence type="predicted"/>
<evidence type="ECO:0000259" key="2">
    <source>
        <dbReference type="Pfam" id="PF01557"/>
    </source>
</evidence>
<dbReference type="Proteomes" id="UP000215896">
    <property type="component" value="Unassembled WGS sequence"/>
</dbReference>
<keyword evidence="1" id="KW-0456">Lyase</keyword>
<protein>
    <submittedName>
        <fullName evidence="3">2-oxopent-4-enoate hydratase</fullName>
    </submittedName>
</protein>
<dbReference type="RefSeq" id="WP_094360459.1">
    <property type="nucleotide sequence ID" value="NZ_NMVK01000036.1"/>
</dbReference>
<dbReference type="AlphaFoldDB" id="A0A255G0I3"/>
<name>A0A255G0I3_9ACTN</name>
<dbReference type="GO" id="GO:0005737">
    <property type="term" value="C:cytoplasm"/>
    <property type="evidence" value="ECO:0007669"/>
    <property type="project" value="TreeGrafter"/>
</dbReference>
<gene>
    <name evidence="3" type="ORF">CGZ94_20620</name>
</gene>
<dbReference type="PANTHER" id="PTHR30143:SF0">
    <property type="entry name" value="2-KETO-4-PENTENOATE HYDRATASE"/>
    <property type="match status" value="1"/>
</dbReference>
<evidence type="ECO:0000313" key="3">
    <source>
        <dbReference type="EMBL" id="OYO07876.1"/>
    </source>
</evidence>
<keyword evidence="4" id="KW-1185">Reference proteome</keyword>
<reference evidence="3 4" key="1">
    <citation type="submission" date="2017-07" db="EMBL/GenBank/DDBJ databases">
        <title>Draft whole genome sequences of clinical Proprionibacteriaceae strains.</title>
        <authorList>
            <person name="Bernier A.-M."/>
            <person name="Bernard K."/>
            <person name="Domingo M.-C."/>
        </authorList>
    </citation>
    <scope>NUCLEOTIDE SEQUENCE [LARGE SCALE GENOMIC DNA]</scope>
    <source>
        <strain evidence="3 4">NML 030167</strain>
    </source>
</reference>
<dbReference type="Pfam" id="PF01557">
    <property type="entry name" value="FAA_hydrolase"/>
    <property type="match status" value="1"/>
</dbReference>
<dbReference type="InterPro" id="IPR036663">
    <property type="entry name" value="Fumarylacetoacetase_C_sf"/>
</dbReference>
<comment type="caution">
    <text evidence="3">The sequence shown here is derived from an EMBL/GenBank/DDBJ whole genome shotgun (WGS) entry which is preliminary data.</text>
</comment>
<evidence type="ECO:0000313" key="4">
    <source>
        <dbReference type="Proteomes" id="UP000215896"/>
    </source>
</evidence>
<accession>A0A4R6LYL8</accession>
<sequence length="269" mass="28961">MTDQSTQQRTEQYQQLAADLLQAYQTKQPIPPLREQLPGMTVEDAYAIQQIQEKQLADAGGRLIGRKIGLTSLAMQQALGVDSPDFGFMFDDDRFIGHENAHFDSKNFIQPKVEPEFAFVLRKDLQGPGVTLADAVDAIDTVHMAIEIIDSRVADWNIKLVDTVADNASYGAIAWSEEALRLDKDDLPIVQCTISVDGEARGSGTGADVMGHPAAPLQWLANTLGEHGVGLSAGQVILPGSFCAAVAVQAGNSVTADYGQLGSFTINFD</sequence>
<organism evidence="3 4">
    <name type="scientific">Enemella evansiae</name>
    <dbReference type="NCBI Taxonomy" id="2016499"/>
    <lineage>
        <taxon>Bacteria</taxon>
        <taxon>Bacillati</taxon>
        <taxon>Actinomycetota</taxon>
        <taxon>Actinomycetes</taxon>
        <taxon>Propionibacteriales</taxon>
        <taxon>Propionibacteriaceae</taxon>
        <taxon>Enemella</taxon>
    </lineage>
</organism>
<dbReference type="Gene3D" id="3.90.850.10">
    <property type="entry name" value="Fumarylacetoacetase-like, C-terminal domain"/>
    <property type="match status" value="1"/>
</dbReference>
<accession>A0A255G0I3</accession>
<dbReference type="SUPFAM" id="SSF56529">
    <property type="entry name" value="FAH"/>
    <property type="match status" value="1"/>
</dbReference>